<evidence type="ECO:0000256" key="10">
    <source>
        <dbReference type="ARBA" id="ARBA00023157"/>
    </source>
</evidence>
<feature type="binding site" evidence="13">
    <location>
        <position position="218"/>
    </location>
    <ligand>
        <name>Cu(2+)</name>
        <dbReference type="ChEBI" id="CHEBI:29036"/>
        <label>1</label>
        <note>catalytic</note>
    </ligand>
</feature>
<evidence type="ECO:0000256" key="9">
    <source>
        <dbReference type="ARBA" id="ARBA00023033"/>
    </source>
</evidence>
<keyword evidence="11" id="KW-0325">Glycoprotein</keyword>
<feature type="compositionally biased region" description="Acidic residues" evidence="15">
    <location>
        <begin position="364"/>
        <end position="387"/>
    </location>
</feature>
<keyword evidence="10 14" id="KW-1015">Disulfide bond</keyword>
<dbReference type="InterPro" id="IPR014783">
    <property type="entry name" value="Cu2_ascorb_mOase_CS-2"/>
</dbReference>
<comment type="cofactor">
    <cofactor evidence="13">
        <name>Cu(2+)</name>
        <dbReference type="ChEBI" id="CHEBI:29036"/>
    </cofactor>
    <text evidence="13">Binds 2 Cu(2+) ions per subunit.</text>
</comment>
<keyword evidence="7" id="KW-0560">Oxidoreductase</keyword>
<evidence type="ECO:0000256" key="8">
    <source>
        <dbReference type="ARBA" id="ARBA00023008"/>
    </source>
</evidence>
<feature type="binding site" evidence="13">
    <location>
        <position position="71"/>
    </location>
    <ligand>
        <name>Cu(2+)</name>
        <dbReference type="ChEBI" id="CHEBI:29036"/>
        <label>1</label>
        <note>catalytic</note>
    </ligand>
</feature>
<dbReference type="AlphaFoldDB" id="A0A0L8HGI8"/>
<dbReference type="Gene3D" id="2.60.120.230">
    <property type="match status" value="1"/>
</dbReference>
<dbReference type="GO" id="GO:0005507">
    <property type="term" value="F:copper ion binding"/>
    <property type="evidence" value="ECO:0007669"/>
    <property type="project" value="InterPro"/>
</dbReference>
<organism evidence="19">
    <name type="scientific">Octopus bimaculoides</name>
    <name type="common">California two-spotted octopus</name>
    <dbReference type="NCBI Taxonomy" id="37653"/>
    <lineage>
        <taxon>Eukaryota</taxon>
        <taxon>Metazoa</taxon>
        <taxon>Spiralia</taxon>
        <taxon>Lophotrochozoa</taxon>
        <taxon>Mollusca</taxon>
        <taxon>Cephalopoda</taxon>
        <taxon>Coleoidea</taxon>
        <taxon>Octopodiformes</taxon>
        <taxon>Octopoda</taxon>
        <taxon>Incirrata</taxon>
        <taxon>Octopodidae</taxon>
        <taxon>Octopus</taxon>
    </lineage>
</organism>
<dbReference type="GO" id="GO:0004504">
    <property type="term" value="F:peptidylglycine monooxygenase activity"/>
    <property type="evidence" value="ECO:0007669"/>
    <property type="project" value="UniProtKB-EC"/>
</dbReference>
<evidence type="ECO:0000256" key="1">
    <source>
        <dbReference type="ARBA" id="ARBA00004613"/>
    </source>
</evidence>
<feature type="domain" description="Copper type II ascorbate-dependent monooxygenase C-terminal" evidence="18">
    <location>
        <begin position="178"/>
        <end position="322"/>
    </location>
</feature>
<proteinExistence type="inferred from homology"/>
<evidence type="ECO:0000256" key="3">
    <source>
        <dbReference type="ARBA" id="ARBA00012689"/>
    </source>
</evidence>
<feature type="disulfide bond" evidence="14">
    <location>
        <begin position="270"/>
        <end position="291"/>
    </location>
</feature>
<keyword evidence="9" id="KW-0503">Monooxygenase</keyword>
<keyword evidence="8 13" id="KW-0186">Copper</keyword>
<feature type="disulfide bond" evidence="14">
    <location>
        <begin position="45"/>
        <end position="89"/>
    </location>
</feature>
<dbReference type="EMBL" id="KQ418194">
    <property type="protein sequence ID" value="KOF88368.1"/>
    <property type="molecule type" value="Genomic_DNA"/>
</dbReference>
<dbReference type="KEGG" id="obi:106870812"/>
<evidence type="ECO:0000256" key="13">
    <source>
        <dbReference type="PIRSR" id="PIRSR600720-2"/>
    </source>
</evidence>
<comment type="similarity">
    <text evidence="2">Belongs to the copper type II ascorbate-dependent monooxygenase family.</text>
</comment>
<evidence type="ECO:0000256" key="7">
    <source>
        <dbReference type="ARBA" id="ARBA00023002"/>
    </source>
</evidence>
<evidence type="ECO:0000313" key="19">
    <source>
        <dbReference type="EMBL" id="KOF88368.1"/>
    </source>
</evidence>
<dbReference type="EC" id="1.14.17.3" evidence="3"/>
<keyword evidence="5 13" id="KW-0479">Metal-binding</keyword>
<dbReference type="Pfam" id="PF01082">
    <property type="entry name" value="Cu2_monooxygen"/>
    <property type="match status" value="1"/>
</dbReference>
<dbReference type="Gene3D" id="2.60.120.310">
    <property type="entry name" value="Copper type II, ascorbate-dependent monooxygenase, N-terminal domain"/>
    <property type="match status" value="1"/>
</dbReference>
<keyword evidence="4" id="KW-0964">Secreted</keyword>
<dbReference type="SUPFAM" id="SSF49742">
    <property type="entry name" value="PHM/PNGase F"/>
    <property type="match status" value="2"/>
</dbReference>
<feature type="binding site" evidence="13">
    <location>
        <position position="290"/>
    </location>
    <ligand>
        <name>Cu(2+)</name>
        <dbReference type="ChEBI" id="CHEBI:29036"/>
        <label>1</label>
        <note>catalytic</note>
    </ligand>
</feature>
<gene>
    <name evidence="19" type="ORF">OCBIM_22015079mg</name>
</gene>
<name>A0A0L8HGI8_OCTBM</name>
<sequence length="422" mass="47674">MTSTPAVTLSLLVFCLAVTAISGNVRKVKLLMPNVQPTVVDTYLCLSLKANTTASYIIGFQPHANMATAHHLLLYGCGLPGKDTKIWNCGEMGPSVSRHYATGPTCRTNPSILYAWAMDAPSLKLPKDVGFKVGGSSNVQHLVLQIHYKNVDKFLPPKNETDSSGLTLTVTDGPIRRRAGVYLLGTGGVIPRRSSIYLETACLYNENIVLHPFSYRTHTHSHGKVVSGYLIHNGKWHELGRKNPQKPQMFYNTTTSGLEIRRGDILAARCTMVNNDSHDIFIGSTQNNEMCNFYMMYYVEGANIPDDNYCMSPGPLRWSWRNFYFQRRFKMSNAPDTISVEPESGTYYAQEILQNEKENNADGGEGEVEDVEKEKGEDEEMQNDEQMSEMSNLLNLLREEEEKEEEEEIKRRIQRYEDLMTK</sequence>
<evidence type="ECO:0000256" key="2">
    <source>
        <dbReference type="ARBA" id="ARBA00010676"/>
    </source>
</evidence>
<comment type="subcellular location">
    <subcellularLocation>
        <location evidence="1">Secreted</location>
    </subcellularLocation>
</comment>
<dbReference type="PROSITE" id="PS00085">
    <property type="entry name" value="CU2_MONOOXYGENASE_2"/>
    <property type="match status" value="1"/>
</dbReference>
<evidence type="ECO:0000256" key="4">
    <source>
        <dbReference type="ARBA" id="ARBA00022525"/>
    </source>
</evidence>
<dbReference type="FunFam" id="2.60.120.310:FF:000005">
    <property type="entry name" value="Peptidylglycine alpha-hydroxylating monooxygenase"/>
    <property type="match status" value="1"/>
</dbReference>
<evidence type="ECO:0000256" key="5">
    <source>
        <dbReference type="ARBA" id="ARBA00022723"/>
    </source>
</evidence>
<evidence type="ECO:0000256" key="11">
    <source>
        <dbReference type="ARBA" id="ARBA00023180"/>
    </source>
</evidence>
<feature type="signal peptide" evidence="16">
    <location>
        <begin position="1"/>
        <end position="20"/>
    </location>
</feature>
<feature type="region of interest" description="Disordered" evidence="15">
    <location>
        <begin position="357"/>
        <end position="389"/>
    </location>
</feature>
<feature type="chain" id="PRO_5005583676" description="peptidylglycine monooxygenase" evidence="16">
    <location>
        <begin position="21"/>
        <end position="422"/>
    </location>
</feature>
<comment type="catalytic activity">
    <reaction evidence="12">
        <text>a [peptide]-C-terminal glycine + 2 L-ascorbate + O2 = a [peptide]-C-terminal (2S)-2-hydroxyglycine + 2 monodehydro-L-ascorbate radical + H2O</text>
        <dbReference type="Rhea" id="RHEA:21452"/>
        <dbReference type="Rhea" id="RHEA-COMP:13486"/>
        <dbReference type="Rhea" id="RHEA-COMP:15321"/>
        <dbReference type="ChEBI" id="CHEBI:15377"/>
        <dbReference type="ChEBI" id="CHEBI:15379"/>
        <dbReference type="ChEBI" id="CHEBI:38290"/>
        <dbReference type="ChEBI" id="CHEBI:59513"/>
        <dbReference type="ChEBI" id="CHEBI:137000"/>
        <dbReference type="ChEBI" id="CHEBI:142768"/>
        <dbReference type="EC" id="1.14.17.3"/>
    </reaction>
</comment>
<dbReference type="OrthoDB" id="10044505at2759"/>
<reference evidence="19" key="1">
    <citation type="submission" date="2015-07" db="EMBL/GenBank/DDBJ databases">
        <title>MeaNS - Measles Nucleotide Surveillance Program.</title>
        <authorList>
            <person name="Tran T."/>
            <person name="Druce J."/>
        </authorList>
    </citation>
    <scope>NUCLEOTIDE SEQUENCE</scope>
    <source>
        <strain evidence="19">UCB-OBI-ISO-001</strain>
        <tissue evidence="19">Gonad</tissue>
    </source>
</reference>
<protein>
    <recommendedName>
        <fullName evidence="3">peptidylglycine monooxygenase</fullName>
        <ecNumber evidence="3">1.14.17.3</ecNumber>
    </recommendedName>
</protein>
<dbReference type="GO" id="GO:0006518">
    <property type="term" value="P:peptide metabolic process"/>
    <property type="evidence" value="ECO:0007669"/>
    <property type="project" value="InterPro"/>
</dbReference>
<dbReference type="InterPro" id="IPR014784">
    <property type="entry name" value="Cu2_ascorb_mOase-like_C"/>
</dbReference>
<dbReference type="PRINTS" id="PR00790">
    <property type="entry name" value="PAMONOXGNASE"/>
</dbReference>
<feature type="domain" description="Copper type II ascorbate-dependent monooxygenase N-terminal" evidence="17">
    <location>
        <begin position="29"/>
        <end position="153"/>
    </location>
</feature>
<dbReference type="InterPro" id="IPR000720">
    <property type="entry name" value="PHM/PAL"/>
</dbReference>
<dbReference type="PANTHER" id="PTHR10680:SF14">
    <property type="entry name" value="PEPTIDYL-GLYCINE ALPHA-AMIDATING MONOOXYGENASE"/>
    <property type="match status" value="1"/>
</dbReference>
<dbReference type="InterPro" id="IPR000323">
    <property type="entry name" value="Cu2_ascorb_mOase_N"/>
</dbReference>
<evidence type="ECO:0000259" key="18">
    <source>
        <dbReference type="Pfam" id="PF03712"/>
    </source>
</evidence>
<dbReference type="GO" id="GO:0016020">
    <property type="term" value="C:membrane"/>
    <property type="evidence" value="ECO:0007669"/>
    <property type="project" value="InterPro"/>
</dbReference>
<evidence type="ECO:0000256" key="16">
    <source>
        <dbReference type="SAM" id="SignalP"/>
    </source>
</evidence>
<dbReference type="InterPro" id="IPR024548">
    <property type="entry name" value="Cu2_monoox_C"/>
</dbReference>
<feature type="binding site" evidence="13">
    <location>
        <position position="70"/>
    </location>
    <ligand>
        <name>Cu(2+)</name>
        <dbReference type="ChEBI" id="CHEBI:29036"/>
        <label>1</label>
        <note>catalytic</note>
    </ligand>
</feature>
<evidence type="ECO:0000256" key="6">
    <source>
        <dbReference type="ARBA" id="ARBA00022729"/>
    </source>
</evidence>
<dbReference type="InterPro" id="IPR036939">
    <property type="entry name" value="Cu2_ascorb_mOase_N_sf"/>
</dbReference>
<feature type="binding site" evidence="13">
    <location>
        <position position="220"/>
    </location>
    <ligand>
        <name>Cu(2+)</name>
        <dbReference type="ChEBI" id="CHEBI:29036"/>
        <label>1</label>
        <note>catalytic</note>
    </ligand>
</feature>
<dbReference type="InterPro" id="IPR008977">
    <property type="entry name" value="PHM/PNGase_F_dom_sf"/>
</dbReference>
<dbReference type="Pfam" id="PF03712">
    <property type="entry name" value="Cu2_monoox_C"/>
    <property type="match status" value="1"/>
</dbReference>
<keyword evidence="6 16" id="KW-0732">Signal</keyword>
<accession>A0A0L8HGI8</accession>
<dbReference type="PANTHER" id="PTHR10680">
    <property type="entry name" value="PEPTIDYL-GLYCINE ALPHA-AMIDATING MONOOXYGENASE"/>
    <property type="match status" value="1"/>
</dbReference>
<dbReference type="OMA" id="PELYLCT"/>
<evidence type="ECO:0000256" key="15">
    <source>
        <dbReference type="SAM" id="MobiDB-lite"/>
    </source>
</evidence>
<feature type="disulfide bond" evidence="14">
    <location>
        <begin position="77"/>
        <end position="106"/>
    </location>
</feature>
<dbReference type="GO" id="GO:0005576">
    <property type="term" value="C:extracellular region"/>
    <property type="evidence" value="ECO:0007669"/>
    <property type="project" value="UniProtKB-SubCell"/>
</dbReference>
<feature type="binding site" evidence="13">
    <location>
        <position position="147"/>
    </location>
    <ligand>
        <name>Cu(2+)</name>
        <dbReference type="ChEBI" id="CHEBI:29036"/>
        <label>1</label>
        <note>catalytic</note>
    </ligand>
</feature>
<evidence type="ECO:0000259" key="17">
    <source>
        <dbReference type="Pfam" id="PF01082"/>
    </source>
</evidence>
<evidence type="ECO:0000256" key="12">
    <source>
        <dbReference type="ARBA" id="ARBA00048431"/>
    </source>
</evidence>
<evidence type="ECO:0000256" key="14">
    <source>
        <dbReference type="PIRSR" id="PIRSR600720-3"/>
    </source>
</evidence>